<dbReference type="GeneID" id="28252493"/>
<dbReference type="GO" id="GO:0006506">
    <property type="term" value="P:GPI anchor biosynthetic process"/>
    <property type="evidence" value="ECO:0007669"/>
    <property type="project" value="TreeGrafter"/>
</dbReference>
<dbReference type="KEGG" id="rmb:K529_021620"/>
<dbReference type="InterPro" id="IPR051916">
    <property type="entry name" value="GPI-anchor_lipid_remodeler"/>
</dbReference>
<organism evidence="2 3">
    <name type="scientific">Tritonibacter mobilis F1926</name>
    <dbReference type="NCBI Taxonomy" id="1265309"/>
    <lineage>
        <taxon>Bacteria</taxon>
        <taxon>Pseudomonadati</taxon>
        <taxon>Pseudomonadota</taxon>
        <taxon>Alphaproteobacteria</taxon>
        <taxon>Rhodobacterales</taxon>
        <taxon>Paracoccaceae</taxon>
        <taxon>Tritonibacter</taxon>
    </lineage>
</organism>
<dbReference type="OrthoDB" id="9813425at2"/>
<dbReference type="AlphaFoldDB" id="A0A1B1AA10"/>
<accession>A0A1B1AA10</accession>
<dbReference type="GO" id="GO:0016020">
    <property type="term" value="C:membrane"/>
    <property type="evidence" value="ECO:0007669"/>
    <property type="project" value="GOC"/>
</dbReference>
<keyword evidence="2" id="KW-0614">Plasmid</keyword>
<geneLocation type="plasmid" evidence="2 3">
    <name>unnamed2</name>
</geneLocation>
<dbReference type="Gene3D" id="3.60.10.10">
    <property type="entry name" value="Endonuclease/exonuclease/phosphatase"/>
    <property type="match status" value="1"/>
</dbReference>
<dbReference type="Proteomes" id="UP000013243">
    <property type="component" value="Plasmid unnamed2"/>
</dbReference>
<feature type="domain" description="Endonuclease/exonuclease/phosphatase" evidence="1">
    <location>
        <begin position="8"/>
        <end position="222"/>
    </location>
</feature>
<evidence type="ECO:0000259" key="1">
    <source>
        <dbReference type="Pfam" id="PF03372"/>
    </source>
</evidence>
<evidence type="ECO:0000313" key="3">
    <source>
        <dbReference type="Proteomes" id="UP000013243"/>
    </source>
</evidence>
<protein>
    <recommendedName>
        <fullName evidence="1">Endonuclease/exonuclease/phosphatase domain-containing protein</fullName>
    </recommendedName>
</protein>
<name>A0A1B1AA10_9RHOB</name>
<dbReference type="PANTHER" id="PTHR14859">
    <property type="entry name" value="CALCOFLUOR WHITE HYPERSENSITIVE PROTEIN PRECURSOR"/>
    <property type="match status" value="1"/>
</dbReference>
<proteinExistence type="predicted"/>
<dbReference type="EMBL" id="CP015232">
    <property type="protein sequence ID" value="ANP43358.1"/>
    <property type="molecule type" value="Genomic_DNA"/>
</dbReference>
<dbReference type="RefSeq" id="WP_046002220.1">
    <property type="nucleotide sequence ID" value="NZ_CP015232.1"/>
</dbReference>
<dbReference type="InterPro" id="IPR005135">
    <property type="entry name" value="Endo/exonuclease/phosphatase"/>
</dbReference>
<reference evidence="2 3" key="1">
    <citation type="journal article" date="2016" name="ISME J.">
        <title>Global occurrence and heterogeneity of the Roseobacter-clade species Ruegeria mobilis.</title>
        <authorList>
            <person name="Sonnenschein E."/>
            <person name="Gram L."/>
        </authorList>
    </citation>
    <scope>NUCLEOTIDE SEQUENCE [LARGE SCALE GENOMIC DNA]</scope>
    <source>
        <strain evidence="2 3">F1926</strain>
        <plasmid evidence="2 3">unnamed2</plasmid>
    </source>
</reference>
<evidence type="ECO:0000313" key="2">
    <source>
        <dbReference type="EMBL" id="ANP43358.1"/>
    </source>
</evidence>
<dbReference type="PANTHER" id="PTHR14859:SF15">
    <property type="entry name" value="ENDONUCLEASE_EXONUCLEASE_PHOSPHATASE DOMAIN-CONTAINING PROTEIN"/>
    <property type="match status" value="1"/>
</dbReference>
<dbReference type="GO" id="GO:0003824">
    <property type="term" value="F:catalytic activity"/>
    <property type="evidence" value="ECO:0007669"/>
    <property type="project" value="InterPro"/>
</dbReference>
<dbReference type="Pfam" id="PF03372">
    <property type="entry name" value="Exo_endo_phos"/>
    <property type="match status" value="1"/>
</dbReference>
<dbReference type="SUPFAM" id="SSF56219">
    <property type="entry name" value="DNase I-like"/>
    <property type="match status" value="1"/>
</dbReference>
<gene>
    <name evidence="2" type="ORF">K529_021620</name>
</gene>
<sequence length="232" mass="25292">MPDQLRIASYNVHKAVGVDYRRSPERIARVIASLKADIVALQEVDRRLTPRPAVLSAASILRESGLVPVDVATNDVSLGWHGNALLVRDTITVRAVERLLLPGLEPRGAVLADLETPIGPLTVVGAHLGLLRKYRRQQLMQIASDIGPERQARAVILGDFNEWRRKFGLEPLWEGYHILKTGPSFHSVAPSAALDRIALGQALQASDSGTLRTALSKLASDHLPIYADITSV</sequence>
<dbReference type="InterPro" id="IPR036691">
    <property type="entry name" value="Endo/exonu/phosph_ase_sf"/>
</dbReference>